<reference evidence="3" key="1">
    <citation type="submission" date="2017-04" db="EMBL/GenBank/DDBJ databases">
        <title>Plasmodium gonderi genome.</title>
        <authorList>
            <person name="Arisue N."/>
            <person name="Honma H."/>
            <person name="Kawai S."/>
            <person name="Tougan T."/>
            <person name="Tanabe K."/>
            <person name="Horii T."/>
        </authorList>
    </citation>
    <scope>NUCLEOTIDE SEQUENCE [LARGE SCALE GENOMIC DNA]</scope>
    <source>
        <strain evidence="3">ATCC 30045</strain>
    </source>
</reference>
<organism evidence="2 3">
    <name type="scientific">Plasmodium gonderi</name>
    <dbReference type="NCBI Taxonomy" id="77519"/>
    <lineage>
        <taxon>Eukaryota</taxon>
        <taxon>Sar</taxon>
        <taxon>Alveolata</taxon>
        <taxon>Apicomplexa</taxon>
        <taxon>Aconoidasida</taxon>
        <taxon>Haemosporida</taxon>
        <taxon>Plasmodiidae</taxon>
        <taxon>Plasmodium</taxon>
        <taxon>Plasmodium (Plasmodium)</taxon>
    </lineage>
</organism>
<sequence length="953" mass="109639">MLTSTEELLENQEEGNESQIMMSNSYSVHKQRNSIDYNKNKEEINNLNGVNSIHQINDDSMVMPTNHVNIRKFENNGHLGKRKREGIEENSDKGYMMKEYQENNQMNNIGYVTYDDDNDKVDLLRCSGSHVSNMHEEKGEGKNGIFSKKNDAQKYNKTYEDKCEPECTVSSENEHDEADFLSNNSKIRNEIMDSEEEDGSSVAASLSTQSNYGKYKDIDPDDLISLYENENIEGLKKTEEEEEGEGTFDRYLDKHYKGNIIIDGKNEVDEFLFASRMAYYDLANHNRDNSSEMKKQNNSLNFLKENQDEENETSTELSDFDNSEGEQDIEEIPRTNEIKHLKIQKDNAYIQSLHIPDDHMVIEDELKSDKQKENHKDVQITLGQDSCFQEDDHMFNIKTEKVSLELISDETKDGITKGRTNVILNEKINGEEDVSENMILVKPTECVFPEGKNMFSNQSRIRLMGAPECVKEDVKIEKIGKLIKMENDVLTIHAFRCEYYLSVASVLCLENRKLIGCIINVTSTETEVFYYAKLIFPHLKNELKENIDIYVDQKHALYINVGTNICSELFSVFKNITIPYVFINYHDLYNIADAQLMERNSHNNGPDNYDEKNNTPNSNKQNGYVIGNLLDRITSPSCKEAGKNMNTNVQIKKSKKKHIPRGELTHKNNNYREYTKNNIPYKSKKGRNYANASSHRHENYEFKNMSYVNYGRVTEMVYPNNNNATDLLAHAGQNVTYMGAPSMNGNTPHDCVDSTSSVKMQGNVSKQLCKPNRCSNNFYNMANSDNQSIHKKNASVTYTSNVIPYNNYNTTSFIAQNYNNKYVNPNYPRSMLYNQYTERNGTHSNETISDTYDRFNYNVHMVNNELNGINKYNLNNKMKKVPFSNVAYVNSNVYPISSTGNYTNKKIINTHVVTHPYNMYNGNPSNVYLNEMMFLSNMGGVPSAYRLPNPHGH</sequence>
<name>A0A1Y1JLP7_PLAGO</name>
<dbReference type="Proteomes" id="UP000195521">
    <property type="component" value="Unassembled WGS sequence"/>
</dbReference>
<accession>A0A1Y1JLP7</accession>
<comment type="caution">
    <text evidence="2">The sequence shown here is derived from an EMBL/GenBank/DDBJ whole genome shotgun (WGS) entry which is preliminary data.</text>
</comment>
<dbReference type="RefSeq" id="XP_028545137.1">
    <property type="nucleotide sequence ID" value="XM_028689336.1"/>
</dbReference>
<gene>
    <name evidence="2" type="ORF">PGO_125460</name>
</gene>
<keyword evidence="3" id="KW-1185">Reference proteome</keyword>
<dbReference type="GeneID" id="39749285"/>
<dbReference type="OrthoDB" id="21550at2759"/>
<dbReference type="OMA" id="MAYFDMA"/>
<feature type="region of interest" description="Disordered" evidence="1">
    <location>
        <begin position="305"/>
        <end position="333"/>
    </location>
</feature>
<dbReference type="EMBL" id="BDQF01000013">
    <property type="protein sequence ID" value="GAW82548.1"/>
    <property type="molecule type" value="Genomic_DNA"/>
</dbReference>
<proteinExistence type="predicted"/>
<feature type="compositionally biased region" description="Acidic residues" evidence="1">
    <location>
        <begin position="7"/>
        <end position="16"/>
    </location>
</feature>
<protein>
    <submittedName>
        <fullName evidence="2">Uncharacterized protein</fullName>
    </submittedName>
</protein>
<evidence type="ECO:0000313" key="3">
    <source>
        <dbReference type="Proteomes" id="UP000195521"/>
    </source>
</evidence>
<feature type="region of interest" description="Disordered" evidence="1">
    <location>
        <begin position="601"/>
        <end position="620"/>
    </location>
</feature>
<dbReference type="AlphaFoldDB" id="A0A1Y1JLP7"/>
<feature type="region of interest" description="Disordered" evidence="1">
    <location>
        <begin position="1"/>
        <end position="20"/>
    </location>
</feature>
<evidence type="ECO:0000313" key="2">
    <source>
        <dbReference type="EMBL" id="GAW82548.1"/>
    </source>
</evidence>
<evidence type="ECO:0000256" key="1">
    <source>
        <dbReference type="SAM" id="MobiDB-lite"/>
    </source>
</evidence>
<feature type="compositionally biased region" description="Acidic residues" evidence="1">
    <location>
        <begin position="307"/>
        <end position="330"/>
    </location>
</feature>